<evidence type="ECO:0000313" key="2">
    <source>
        <dbReference type="EMBL" id="MCF2871192.1"/>
    </source>
</evidence>
<keyword evidence="1" id="KW-0812">Transmembrane</keyword>
<proteinExistence type="predicted"/>
<sequence length="142" mass="15740">MTDAPPLNEGEVIVFDHLPSHRTFRRAAVFLLLVSLVPTLIFALVFPDTLWIMLPLFLACMLLVQERFKLGRHRAWITNRRIILQDGTAIDLADVVETKARSVVVGVRHGADRAMLPLYYAADGETLAAAIDTARGASDDTD</sequence>
<dbReference type="RefSeq" id="WP_235225309.1">
    <property type="nucleotide sequence ID" value="NZ_JAKGAQ010000002.1"/>
</dbReference>
<dbReference type="EMBL" id="JAKGAQ010000002">
    <property type="protein sequence ID" value="MCF2871192.1"/>
    <property type="molecule type" value="Genomic_DNA"/>
</dbReference>
<dbReference type="Proteomes" id="UP001200557">
    <property type="component" value="Unassembled WGS sequence"/>
</dbReference>
<evidence type="ECO:0008006" key="4">
    <source>
        <dbReference type="Google" id="ProtNLM"/>
    </source>
</evidence>
<reference evidence="2 3" key="1">
    <citation type="submission" date="2022-01" db="EMBL/GenBank/DDBJ databases">
        <title>Octadecabacter sp. nov., isolated from a marine alga.</title>
        <authorList>
            <person name="Jin M.S."/>
            <person name="Kim H.M."/>
            <person name="Han D.M."/>
            <person name="Jung J.J."/>
            <person name="Jeon C.O."/>
        </authorList>
    </citation>
    <scope>NUCLEOTIDE SEQUENCE [LARGE SCALE GENOMIC DNA]</scope>
    <source>
        <strain evidence="2 3">G9-8</strain>
    </source>
</reference>
<evidence type="ECO:0000313" key="3">
    <source>
        <dbReference type="Proteomes" id="UP001200557"/>
    </source>
</evidence>
<evidence type="ECO:0000256" key="1">
    <source>
        <dbReference type="SAM" id="Phobius"/>
    </source>
</evidence>
<protein>
    <recommendedName>
        <fullName evidence="4">PH domain-containing protein</fullName>
    </recommendedName>
</protein>
<keyword evidence="1" id="KW-0472">Membrane</keyword>
<feature type="transmembrane region" description="Helical" evidence="1">
    <location>
        <begin position="27"/>
        <end position="46"/>
    </location>
</feature>
<organism evidence="2 3">
    <name type="scientific">Octadecabacter dasysiphoniae</name>
    <dbReference type="NCBI Taxonomy" id="2909341"/>
    <lineage>
        <taxon>Bacteria</taxon>
        <taxon>Pseudomonadati</taxon>
        <taxon>Pseudomonadota</taxon>
        <taxon>Alphaproteobacteria</taxon>
        <taxon>Rhodobacterales</taxon>
        <taxon>Roseobacteraceae</taxon>
        <taxon>Octadecabacter</taxon>
    </lineage>
</organism>
<comment type="caution">
    <text evidence="2">The sequence shown here is derived from an EMBL/GenBank/DDBJ whole genome shotgun (WGS) entry which is preliminary data.</text>
</comment>
<gene>
    <name evidence="2" type="ORF">L0664_08945</name>
</gene>
<accession>A0ABS9CWM9</accession>
<keyword evidence="1" id="KW-1133">Transmembrane helix</keyword>
<keyword evidence="3" id="KW-1185">Reference proteome</keyword>
<name>A0ABS9CWM9_9RHOB</name>